<dbReference type="NCBIfam" id="TIGR03582">
    <property type="entry name" value="EF_0829"/>
    <property type="match status" value="1"/>
</dbReference>
<dbReference type="Gene3D" id="1.10.1790.10">
    <property type="entry name" value="PRD domain"/>
    <property type="match status" value="1"/>
</dbReference>
<dbReference type="SUPFAM" id="SSF63520">
    <property type="entry name" value="PTS-regulatory domain, PRD"/>
    <property type="match status" value="1"/>
</dbReference>
<organism evidence="2 3">
    <name type="scientific">Brochothrix campestris FSL F6-1037</name>
    <dbReference type="NCBI Taxonomy" id="1265861"/>
    <lineage>
        <taxon>Bacteria</taxon>
        <taxon>Bacillati</taxon>
        <taxon>Bacillota</taxon>
        <taxon>Bacilli</taxon>
        <taxon>Bacillales</taxon>
        <taxon>Listeriaceae</taxon>
        <taxon>Brochothrix</taxon>
    </lineage>
</organism>
<dbReference type="InterPro" id="IPR036634">
    <property type="entry name" value="PRD_sf"/>
</dbReference>
<dbReference type="PROSITE" id="PS51372">
    <property type="entry name" value="PRD_2"/>
    <property type="match status" value="1"/>
</dbReference>
<sequence length="97" mass="11022">MTTVYKRKKIVEYTLNELEKAELKMSELQIVILVNHLEAMITRAENGEAVMPVDANLFTEVSQRSLNLAEQVVETIGQLAKDELYLLSIHFETAAQN</sequence>
<reference evidence="2 3" key="1">
    <citation type="submission" date="2012-12" db="EMBL/GenBank/DDBJ databases">
        <title>Novel taxa of Listeriaceae from agricultural environments in the United States.</title>
        <authorList>
            <person name="den Bakker H.C."/>
            <person name="Allred A."/>
            <person name="Warchocki S."/>
            <person name="Wright E.M."/>
            <person name="Burrell A."/>
            <person name="Nightingale K.K."/>
            <person name="Kephart D."/>
            <person name="Wiedmann M."/>
        </authorList>
    </citation>
    <scope>NUCLEOTIDE SEQUENCE [LARGE SCALE GENOMIC DNA]</scope>
    <source>
        <strain evidence="2 3">FSL F6-1037</strain>
    </source>
</reference>
<dbReference type="GO" id="GO:0006355">
    <property type="term" value="P:regulation of DNA-templated transcription"/>
    <property type="evidence" value="ECO:0007669"/>
    <property type="project" value="InterPro"/>
</dbReference>
<dbReference type="PATRIC" id="fig|1265861.3.peg.1470"/>
<dbReference type="InterPro" id="IPR020044">
    <property type="entry name" value="PRD_EF0829/AHA3910"/>
</dbReference>
<dbReference type="EMBL" id="AODH01000028">
    <property type="protein sequence ID" value="EUJ39363.1"/>
    <property type="molecule type" value="Genomic_DNA"/>
</dbReference>
<dbReference type="InterPro" id="IPR011608">
    <property type="entry name" value="PRD"/>
</dbReference>
<accession>W7D254</accession>
<dbReference type="AlphaFoldDB" id="W7D254"/>
<dbReference type="Proteomes" id="UP000019243">
    <property type="component" value="Unassembled WGS sequence"/>
</dbReference>
<name>W7D254_9LIST</name>
<comment type="caution">
    <text evidence="2">The sequence shown here is derived from an EMBL/GenBank/DDBJ whole genome shotgun (WGS) entry which is preliminary data.</text>
</comment>
<evidence type="ECO:0000259" key="1">
    <source>
        <dbReference type="PROSITE" id="PS51372"/>
    </source>
</evidence>
<evidence type="ECO:0000313" key="2">
    <source>
        <dbReference type="EMBL" id="EUJ39363.1"/>
    </source>
</evidence>
<gene>
    <name evidence="2" type="ORF">BCAMP_07480</name>
</gene>
<evidence type="ECO:0000313" key="3">
    <source>
        <dbReference type="Proteomes" id="UP000019243"/>
    </source>
</evidence>
<protein>
    <recommendedName>
        <fullName evidence="1">PRD domain-containing protein</fullName>
    </recommendedName>
</protein>
<dbReference type="Pfam" id="PF00874">
    <property type="entry name" value="PRD"/>
    <property type="match status" value="1"/>
</dbReference>
<keyword evidence="3" id="KW-1185">Reference proteome</keyword>
<proteinExistence type="predicted"/>
<dbReference type="STRING" id="1265861.BCAMP_07480"/>
<feature type="domain" description="PRD" evidence="1">
    <location>
        <begin position="1"/>
        <end position="97"/>
    </location>
</feature>